<dbReference type="GO" id="GO:0019773">
    <property type="term" value="C:proteasome core complex, alpha-subunit complex"/>
    <property type="evidence" value="ECO:0007669"/>
    <property type="project" value="UniProtKB-UniRule"/>
</dbReference>
<evidence type="ECO:0000256" key="5">
    <source>
        <dbReference type="RuleBase" id="RU000551"/>
    </source>
</evidence>
<feature type="domain" description="Proteasome alpha-type subunits" evidence="6">
    <location>
        <begin position="8"/>
        <end position="30"/>
    </location>
</feature>
<dbReference type="PROSITE" id="PS51475">
    <property type="entry name" value="PROTEASOME_ALPHA_2"/>
    <property type="match status" value="1"/>
</dbReference>
<comment type="similarity">
    <text evidence="4 5">Belongs to the peptidase T1A family.</text>
</comment>
<comment type="subcellular location">
    <subcellularLocation>
        <location evidence="5">Cytoplasm</location>
    </subcellularLocation>
    <subcellularLocation>
        <location evidence="5">Nucleus</location>
    </subcellularLocation>
</comment>
<sequence>MFMTKNENDHGVNTFSSEGRLFQVEYATEAMKLGSTVVGIRTNEGVVIAVEKRISSPLMISSSIEKIIEIDDHIGAAVSGLTADARTLIDNARLEAQNHRFMYDEPINVEVVSQAISDLSLRFGEGSGKKKMMSRPFGVALLVAGVDETGPRLFQTDPSGMFLEFYAKATGAGTEAAQSILHEKYKKEMTLREAEVLALSTLKQVMEEKLSAKNVEVALVTVEKKKFEVMNEEFIESLIKEIKDEII</sequence>
<dbReference type="OMA" id="RSMIDHA"/>
<organism evidence="7">
    <name type="scientific">Entamoeba invadens</name>
    <dbReference type="NCBI Taxonomy" id="33085"/>
    <lineage>
        <taxon>Eukaryota</taxon>
        <taxon>Amoebozoa</taxon>
        <taxon>Evosea</taxon>
        <taxon>Archamoebae</taxon>
        <taxon>Mastigamoebida</taxon>
        <taxon>Entamoebidae</taxon>
        <taxon>Entamoeba</taxon>
    </lineage>
</organism>
<reference evidence="7" key="1">
    <citation type="submission" date="2012-06" db="EMBL/GenBank/DDBJ databases">
        <title>Short 5' UTR of Entamoeba genes.</title>
        <authorList>
            <person name="Hiranuka K."/>
            <person name="Kumagai M."/>
            <person name="Wakaguri H."/>
            <person name="Suzuki Y."/>
            <person name="Sugano S."/>
            <person name="Watanabe J."/>
            <person name="Makioka A."/>
        </authorList>
    </citation>
    <scope>NUCLEOTIDE SEQUENCE</scope>
    <source>
        <strain evidence="7">IP1</strain>
    </source>
</reference>
<dbReference type="VEuPathDB" id="AmoebaDB:EIN_177760"/>
<keyword evidence="3 5" id="KW-0539">Nucleus</keyword>
<evidence type="ECO:0000256" key="4">
    <source>
        <dbReference type="PROSITE-ProRule" id="PRU00808"/>
    </source>
</evidence>
<accession>S0AYM2</accession>
<dbReference type="EMBL" id="AK422151">
    <property type="protein sequence ID" value="BAN40653.1"/>
    <property type="molecule type" value="mRNA"/>
</dbReference>
<dbReference type="GO" id="GO:0043161">
    <property type="term" value="P:proteasome-mediated ubiquitin-dependent protein catabolic process"/>
    <property type="evidence" value="ECO:0007669"/>
    <property type="project" value="InterPro"/>
</dbReference>
<comment type="subunit">
    <text evidence="5">The 26S proteasome consists of a 20S proteasome core and two 19S regulatory subunits.</text>
</comment>
<dbReference type="SMART" id="SM00948">
    <property type="entry name" value="Proteasome_A_N"/>
    <property type="match status" value="1"/>
</dbReference>
<evidence type="ECO:0000259" key="6">
    <source>
        <dbReference type="PROSITE" id="PS00388"/>
    </source>
</evidence>
<dbReference type="SUPFAM" id="SSF56235">
    <property type="entry name" value="N-terminal nucleophile aminohydrolases (Ntn hydrolases)"/>
    <property type="match status" value="1"/>
</dbReference>
<dbReference type="FunFam" id="3.60.20.10:FF:000019">
    <property type="entry name" value="Proteasome subunit alpha type"/>
    <property type="match status" value="1"/>
</dbReference>
<evidence type="ECO:0000256" key="1">
    <source>
        <dbReference type="ARBA" id="ARBA00022490"/>
    </source>
</evidence>
<evidence type="ECO:0000256" key="2">
    <source>
        <dbReference type="ARBA" id="ARBA00022942"/>
    </source>
</evidence>
<keyword evidence="1 5" id="KW-0963">Cytoplasm</keyword>
<keyword evidence="2 4" id="KW-0647">Proteasome</keyword>
<dbReference type="Gene3D" id="3.60.20.10">
    <property type="entry name" value="Glutamine Phosphoribosylpyrophosphate, subunit 1, domain 1"/>
    <property type="match status" value="1"/>
</dbReference>
<dbReference type="GO" id="GO:0005829">
    <property type="term" value="C:cytosol"/>
    <property type="evidence" value="ECO:0007669"/>
    <property type="project" value="UniProtKB-ARBA"/>
</dbReference>
<dbReference type="InterPro" id="IPR029055">
    <property type="entry name" value="Ntn_hydrolases_N"/>
</dbReference>
<dbReference type="EMBL" id="AK422117">
    <property type="protein sequence ID" value="BAN40620.1"/>
    <property type="molecule type" value="mRNA"/>
</dbReference>
<dbReference type="GO" id="GO:0005634">
    <property type="term" value="C:nucleus"/>
    <property type="evidence" value="ECO:0007669"/>
    <property type="project" value="UniProtKB-SubCell"/>
</dbReference>
<evidence type="ECO:0000313" key="7">
    <source>
        <dbReference type="EMBL" id="BAN40620.1"/>
    </source>
</evidence>
<dbReference type="InterPro" id="IPR001353">
    <property type="entry name" value="Proteasome_sua/b"/>
</dbReference>
<dbReference type="InterPro" id="IPR023332">
    <property type="entry name" value="Proteasome_alpha-type"/>
</dbReference>
<dbReference type="CDD" id="cd03753">
    <property type="entry name" value="proteasome_alpha_type_5"/>
    <property type="match status" value="1"/>
</dbReference>
<dbReference type="PROSITE" id="PS00388">
    <property type="entry name" value="PROTEASOME_ALPHA_1"/>
    <property type="match status" value="1"/>
</dbReference>
<protein>
    <recommendedName>
        <fullName evidence="5">Proteasome subunit alpha type</fullName>
    </recommendedName>
</protein>
<proteinExistence type="evidence at transcript level"/>
<dbReference type="Pfam" id="PF00227">
    <property type="entry name" value="Proteasome"/>
    <property type="match status" value="1"/>
</dbReference>
<dbReference type="InterPro" id="IPR033812">
    <property type="entry name" value="Proteasome_alpha_type_5"/>
</dbReference>
<evidence type="ECO:0000256" key="3">
    <source>
        <dbReference type="ARBA" id="ARBA00023242"/>
    </source>
</evidence>
<dbReference type="InterPro" id="IPR000426">
    <property type="entry name" value="Proteasome_asu_N"/>
</dbReference>
<name>S0AYM2_ENTIV</name>
<dbReference type="Pfam" id="PF10584">
    <property type="entry name" value="Proteasome_A_N"/>
    <property type="match status" value="1"/>
</dbReference>
<dbReference type="NCBIfam" id="NF003075">
    <property type="entry name" value="PRK03996.1"/>
    <property type="match status" value="1"/>
</dbReference>
<dbReference type="PANTHER" id="PTHR11599">
    <property type="entry name" value="PROTEASOME SUBUNIT ALPHA/BETA"/>
    <property type="match status" value="1"/>
</dbReference>
<dbReference type="InterPro" id="IPR050115">
    <property type="entry name" value="Proteasome_alpha"/>
</dbReference>
<dbReference type="AlphaFoldDB" id="S0AYM2"/>